<keyword evidence="2" id="KW-1185">Reference proteome</keyword>
<organism evidence="1 2">
    <name type="scientific">Circinella minor</name>
    <dbReference type="NCBI Taxonomy" id="1195481"/>
    <lineage>
        <taxon>Eukaryota</taxon>
        <taxon>Fungi</taxon>
        <taxon>Fungi incertae sedis</taxon>
        <taxon>Mucoromycota</taxon>
        <taxon>Mucoromycotina</taxon>
        <taxon>Mucoromycetes</taxon>
        <taxon>Mucorales</taxon>
        <taxon>Lichtheimiaceae</taxon>
        <taxon>Circinella</taxon>
    </lineage>
</organism>
<evidence type="ECO:0000313" key="2">
    <source>
        <dbReference type="Proteomes" id="UP000646827"/>
    </source>
</evidence>
<dbReference type="InterPro" id="IPR036397">
    <property type="entry name" value="RNaseH_sf"/>
</dbReference>
<dbReference type="OrthoDB" id="2224237at2759"/>
<dbReference type="AlphaFoldDB" id="A0A8H7RX94"/>
<comment type="caution">
    <text evidence="1">The sequence shown here is derived from an EMBL/GenBank/DDBJ whole genome shotgun (WGS) entry which is preliminary data.</text>
</comment>
<dbReference type="SUPFAM" id="SSF53098">
    <property type="entry name" value="Ribonuclease H-like"/>
    <property type="match status" value="1"/>
</dbReference>
<accession>A0A8H7RX94</accession>
<proteinExistence type="predicted"/>
<gene>
    <name evidence="1" type="ORF">INT45_008652</name>
</gene>
<dbReference type="EMBL" id="JAEPRB010000264">
    <property type="protein sequence ID" value="KAG2217902.1"/>
    <property type="molecule type" value="Genomic_DNA"/>
</dbReference>
<dbReference type="Gene3D" id="3.30.420.10">
    <property type="entry name" value="Ribonuclease H-like superfamily/Ribonuclease H"/>
    <property type="match status" value="1"/>
</dbReference>
<protein>
    <submittedName>
        <fullName evidence="1">Uncharacterized protein</fullName>
    </submittedName>
</protein>
<evidence type="ECO:0000313" key="1">
    <source>
        <dbReference type="EMBL" id="KAG2217902.1"/>
    </source>
</evidence>
<sequence>MVNTKHRYSTSYYPKSNSKVEHINGTITNGLRKTKVHARLGISPYELLYGLAPRQHRQDILQQVGEKLAMERAYYLMDRNIKDQDSGDQKSKPNVFVEPKFPVGSKVLLVNQSRKGKLDSKYRDKIYQVMVAFGNRTYILVGPNGKRLKRRMNEAQMRAYHERR</sequence>
<dbReference type="Proteomes" id="UP000646827">
    <property type="component" value="Unassembled WGS sequence"/>
</dbReference>
<name>A0A8H7RX94_9FUNG</name>
<dbReference type="InterPro" id="IPR012337">
    <property type="entry name" value="RNaseH-like_sf"/>
</dbReference>
<dbReference type="GO" id="GO:0003676">
    <property type="term" value="F:nucleic acid binding"/>
    <property type="evidence" value="ECO:0007669"/>
    <property type="project" value="InterPro"/>
</dbReference>
<reference evidence="1 2" key="1">
    <citation type="submission" date="2020-12" db="EMBL/GenBank/DDBJ databases">
        <title>Metabolic potential, ecology and presence of endohyphal bacteria is reflected in genomic diversity of Mucoromycotina.</title>
        <authorList>
            <person name="Muszewska A."/>
            <person name="Okrasinska A."/>
            <person name="Steczkiewicz K."/>
            <person name="Drgas O."/>
            <person name="Orlowska M."/>
            <person name="Perlinska-Lenart U."/>
            <person name="Aleksandrzak-Piekarczyk T."/>
            <person name="Szatraj K."/>
            <person name="Zielenkiewicz U."/>
            <person name="Pilsyk S."/>
            <person name="Malc E."/>
            <person name="Mieczkowski P."/>
            <person name="Kruszewska J.S."/>
            <person name="Biernat P."/>
            <person name="Pawlowska J."/>
        </authorList>
    </citation>
    <scope>NUCLEOTIDE SEQUENCE [LARGE SCALE GENOMIC DNA]</scope>
    <source>
        <strain evidence="1 2">CBS 142.35</strain>
    </source>
</reference>